<proteinExistence type="predicted"/>
<sequence length="229" mass="25398">MVSDRYVIARRKLAAGLSLAEVRRYHRERLVTETKLARSDWVWLLVMISVGGCFWLGITVTAPQPVSTTNTLRVTLLSAVRDNSTSATATSVETPEDSQVSSLPSVDDSPPTSIPQAVTTPPRSLRQSRDRILSEWQASEATEPQNRRVFNPQFAEKLRNAPPPKAPVEPIELSPDAFGRQAVVLGDKCFRVSKLDDQAMRGMATWEPVSCHPGRRPANEIRLGKLRSN</sequence>
<protein>
    <submittedName>
        <fullName evidence="3">Uncharacterized protein</fullName>
    </submittedName>
</protein>
<feature type="compositionally biased region" description="Polar residues" evidence="1">
    <location>
        <begin position="84"/>
        <end position="93"/>
    </location>
</feature>
<keyword evidence="2" id="KW-0472">Membrane</keyword>
<evidence type="ECO:0000256" key="2">
    <source>
        <dbReference type="SAM" id="Phobius"/>
    </source>
</evidence>
<keyword evidence="2" id="KW-0812">Transmembrane</keyword>
<feature type="region of interest" description="Disordered" evidence="1">
    <location>
        <begin position="84"/>
        <end position="130"/>
    </location>
</feature>
<name>A0A839UUM5_9GAMM</name>
<feature type="region of interest" description="Disordered" evidence="1">
    <location>
        <begin position="207"/>
        <end position="229"/>
    </location>
</feature>
<keyword evidence="4" id="KW-1185">Reference proteome</keyword>
<keyword evidence="2" id="KW-1133">Transmembrane helix</keyword>
<evidence type="ECO:0000313" key="3">
    <source>
        <dbReference type="EMBL" id="MBB3169065.1"/>
    </source>
</evidence>
<dbReference type="Proteomes" id="UP000559987">
    <property type="component" value="Unassembled WGS sequence"/>
</dbReference>
<evidence type="ECO:0000256" key="1">
    <source>
        <dbReference type="SAM" id="MobiDB-lite"/>
    </source>
</evidence>
<organism evidence="3 4">
    <name type="scientific">Simiduia aestuariiviva</name>
    <dbReference type="NCBI Taxonomy" id="1510459"/>
    <lineage>
        <taxon>Bacteria</taxon>
        <taxon>Pseudomonadati</taxon>
        <taxon>Pseudomonadota</taxon>
        <taxon>Gammaproteobacteria</taxon>
        <taxon>Cellvibrionales</taxon>
        <taxon>Cellvibrionaceae</taxon>
        <taxon>Simiduia</taxon>
    </lineage>
</organism>
<feature type="compositionally biased region" description="Low complexity" evidence="1">
    <location>
        <begin position="97"/>
        <end position="111"/>
    </location>
</feature>
<comment type="caution">
    <text evidence="3">The sequence shown here is derived from an EMBL/GenBank/DDBJ whole genome shotgun (WGS) entry which is preliminary data.</text>
</comment>
<reference evidence="3 4" key="1">
    <citation type="submission" date="2020-08" db="EMBL/GenBank/DDBJ databases">
        <title>Genomic Encyclopedia of Type Strains, Phase III (KMG-III): the genomes of soil and plant-associated and newly described type strains.</title>
        <authorList>
            <person name="Whitman W."/>
        </authorList>
    </citation>
    <scope>NUCLEOTIDE SEQUENCE [LARGE SCALE GENOMIC DNA]</scope>
    <source>
        <strain evidence="3 4">CECT 8571</strain>
    </source>
</reference>
<dbReference type="AlphaFoldDB" id="A0A839UUM5"/>
<gene>
    <name evidence="3" type="ORF">FHS30_002273</name>
</gene>
<feature type="transmembrane region" description="Helical" evidence="2">
    <location>
        <begin position="41"/>
        <end position="62"/>
    </location>
</feature>
<evidence type="ECO:0000313" key="4">
    <source>
        <dbReference type="Proteomes" id="UP000559987"/>
    </source>
</evidence>
<dbReference type="EMBL" id="JACHXZ010000003">
    <property type="protein sequence ID" value="MBB3169065.1"/>
    <property type="molecule type" value="Genomic_DNA"/>
</dbReference>
<accession>A0A839UUM5</accession>